<keyword evidence="5" id="KW-0677">Repeat</keyword>
<dbReference type="Pfam" id="PF01103">
    <property type="entry name" value="Omp85"/>
    <property type="match status" value="1"/>
</dbReference>
<dbReference type="GO" id="GO:0009279">
    <property type="term" value="C:cell outer membrane"/>
    <property type="evidence" value="ECO:0007669"/>
    <property type="project" value="UniProtKB-UniRule"/>
</dbReference>
<keyword evidence="12" id="KW-1185">Reference proteome</keyword>
<evidence type="ECO:0000256" key="9">
    <source>
        <dbReference type="SAM" id="SignalP"/>
    </source>
</evidence>
<evidence type="ECO:0000256" key="7">
    <source>
        <dbReference type="ARBA" id="ARBA00023237"/>
    </source>
</evidence>
<feature type="chain" id="PRO_5003227344" description="Outer membrane protein assembly factor BamA" evidence="9">
    <location>
        <begin position="21"/>
        <end position="764"/>
    </location>
</feature>
<evidence type="ECO:0000256" key="2">
    <source>
        <dbReference type="ARBA" id="ARBA00022452"/>
    </source>
</evidence>
<keyword evidence="3" id="KW-0812">Transmembrane</keyword>
<dbReference type="NCBIfam" id="TIGR03303">
    <property type="entry name" value="OM_YaeT"/>
    <property type="match status" value="1"/>
</dbReference>
<dbReference type="PANTHER" id="PTHR12815:SF47">
    <property type="entry name" value="TRANSLOCATION AND ASSEMBLY MODULE SUBUNIT TAMA"/>
    <property type="match status" value="1"/>
</dbReference>
<evidence type="ECO:0000313" key="12">
    <source>
        <dbReference type="Proteomes" id="UP000006362"/>
    </source>
</evidence>
<dbReference type="PROSITE" id="PS51779">
    <property type="entry name" value="POTRA"/>
    <property type="match status" value="3"/>
</dbReference>
<evidence type="ECO:0000256" key="4">
    <source>
        <dbReference type="ARBA" id="ARBA00022729"/>
    </source>
</evidence>
<protein>
    <recommendedName>
        <fullName evidence="8">Outer membrane protein assembly factor BamA</fullName>
    </recommendedName>
</protein>
<dbReference type="GO" id="GO:0071709">
    <property type="term" value="P:membrane assembly"/>
    <property type="evidence" value="ECO:0007669"/>
    <property type="project" value="InterPro"/>
</dbReference>
<evidence type="ECO:0000256" key="3">
    <source>
        <dbReference type="ARBA" id="ARBA00022692"/>
    </source>
</evidence>
<dbReference type="InterPro" id="IPR039910">
    <property type="entry name" value="D15-like"/>
</dbReference>
<dbReference type="InterPro" id="IPR034746">
    <property type="entry name" value="POTRA"/>
</dbReference>
<dbReference type="RefSeq" id="WP_013538002.1">
    <property type="nucleotide sequence ID" value="NC_014926.1"/>
</dbReference>
<dbReference type="Gene3D" id="3.10.20.310">
    <property type="entry name" value="membrane protein fhac"/>
    <property type="match status" value="5"/>
</dbReference>
<dbReference type="AlphaFoldDB" id="E8T384"/>
<feature type="signal peptide" evidence="9">
    <location>
        <begin position="1"/>
        <end position="20"/>
    </location>
</feature>
<keyword evidence="6" id="KW-0472">Membrane</keyword>
<dbReference type="STRING" id="648996.Theam_1252"/>
<evidence type="ECO:0000256" key="6">
    <source>
        <dbReference type="ARBA" id="ARBA00023136"/>
    </source>
</evidence>
<feature type="domain" description="POTRA" evidence="10">
    <location>
        <begin position="359"/>
        <end position="432"/>
    </location>
</feature>
<reference evidence="11" key="1">
    <citation type="submission" date="2011-01" db="EMBL/GenBank/DDBJ databases">
        <title>Complete sequence of chromosome of Thermovibrio ammonificans HB-1.</title>
        <authorList>
            <consortium name="US DOE Joint Genome Institute"/>
            <person name="Lucas S."/>
            <person name="Copeland A."/>
            <person name="Lapidus A."/>
            <person name="Cheng J.-F."/>
            <person name="Goodwin L."/>
            <person name="Pitluck S."/>
            <person name="Davenport K."/>
            <person name="Detter J.C."/>
            <person name="Han C."/>
            <person name="Tapia R."/>
            <person name="Land M."/>
            <person name="Hauser L."/>
            <person name="Kyrpides N."/>
            <person name="Ivanova N."/>
            <person name="Ovchinnikova G."/>
            <person name="Vetriani C."/>
            <person name="Woyke T."/>
        </authorList>
    </citation>
    <scope>NUCLEOTIDE SEQUENCE [LARGE SCALE GENOMIC DNA]</scope>
    <source>
        <strain evidence="11">HB-1</strain>
    </source>
</reference>
<organism evidence="11 12">
    <name type="scientific">Thermovibrio ammonificans (strain DSM 15698 / JCM 12110 / HB-1)</name>
    <dbReference type="NCBI Taxonomy" id="648996"/>
    <lineage>
        <taxon>Bacteria</taxon>
        <taxon>Pseudomonadati</taxon>
        <taxon>Aquificota</taxon>
        <taxon>Aquificia</taxon>
        <taxon>Desulfurobacteriales</taxon>
        <taxon>Desulfurobacteriaceae</taxon>
        <taxon>Thermovibrio</taxon>
    </lineage>
</organism>
<proteinExistence type="predicted"/>
<dbReference type="InterPro" id="IPR000184">
    <property type="entry name" value="Bac_surfAg_D15"/>
</dbReference>
<evidence type="ECO:0000256" key="5">
    <source>
        <dbReference type="ARBA" id="ARBA00022737"/>
    </source>
</evidence>
<comment type="subcellular location">
    <subcellularLocation>
        <location evidence="1">Membrane</location>
    </subcellularLocation>
</comment>
<gene>
    <name evidence="11" type="ordered locus">Theam_1252</name>
</gene>
<evidence type="ECO:0000256" key="8">
    <source>
        <dbReference type="NCBIfam" id="TIGR03303"/>
    </source>
</evidence>
<dbReference type="EMBL" id="CP002444">
    <property type="protein sequence ID" value="ADU97216.1"/>
    <property type="molecule type" value="Genomic_DNA"/>
</dbReference>
<dbReference type="HOGENOM" id="CLU_007664_1_1_0"/>
<sequence>MKKLFLCLFLLCALFVPSLAKEQFVGEKVEKVEVIGNELVPKSTILYYISEKPGTTFSPEKVAKDIRTLFKLGYFENISVDVKQGKKGVILRYFVKEKPIITDIVFKGNKHVSSRKLKKALGLVTEEGEETKLQTPLSYKYLDKLVQKIKAYYAKHGFSGTEVYYTIERVSPTKAVATFVINEGKQATVCDTEIKGNKAISASDIKDVLVTKEKSILHLRFTAPLSKENLKKDVERIKKLYYSRGYLDVEVGKPVVVHEKGNCYKVVYVIKHEGKPYRFGKILFEGNRLFSARDFLKLDKKVRPGKRFNQKAIEELKRRIIRKYGELGYIFAVVNPEVRLHPDKHTADVIFHIYEGERAYIRWIRIHGNVATRDRTIRRELDLYETGVFNTVRLERSVRRLFNTGYFENVEVKPKVIEGTNKVDVDVDVKERLTGVFSIGAGYSSVSKLVAMASISKGNLFGTGDSGSISLQAGSRVFDFSLSYNHMWWLDRPQTLSLGLYHNRYEYFTYTTKKTGFSALVSRRWREDWNVGLGYLIERDKITDISDTAPDIVKSEEGTHRIGMVTTFVSRDLRDNRFLPHRGTYFRTTLQVASNVFGGDRDFYKLVGDYAYYFNLNDLPVDWELPFVASVHARIGYASAFGGTSRLPIDYRFYVGGDTTIRGFKWGEAGPKDSNGDPEGANRELIFNFQLGYDVTKMLRLIAFVDVGGGWWDKYDLGRLRKSAGVGLRVLTPMGPIRLDLGWKLDRKPGESASEWHFGMGSYF</sequence>
<dbReference type="KEGG" id="tam:Theam_1252"/>
<evidence type="ECO:0000313" key="11">
    <source>
        <dbReference type="EMBL" id="ADU97216.1"/>
    </source>
</evidence>
<dbReference type="PIRSF" id="PIRSF006076">
    <property type="entry name" value="OM_assembly_OMP85"/>
    <property type="match status" value="1"/>
</dbReference>
<dbReference type="Pfam" id="PF07244">
    <property type="entry name" value="POTRA"/>
    <property type="match status" value="5"/>
</dbReference>
<dbReference type="Gene3D" id="2.40.160.50">
    <property type="entry name" value="membrane protein fhac: a member of the omp85/tpsb transporter family"/>
    <property type="match status" value="1"/>
</dbReference>
<dbReference type="InterPro" id="IPR010827">
    <property type="entry name" value="BamA/TamA_POTRA"/>
</dbReference>
<feature type="domain" description="POTRA" evidence="10">
    <location>
        <begin position="27"/>
        <end position="98"/>
    </location>
</feature>
<accession>E8T384</accession>
<dbReference type="eggNOG" id="COG4775">
    <property type="taxonomic scope" value="Bacteria"/>
</dbReference>
<keyword evidence="2" id="KW-1134">Transmembrane beta strand</keyword>
<keyword evidence="7" id="KW-0998">Cell outer membrane</keyword>
<dbReference type="InterPro" id="IPR023707">
    <property type="entry name" value="OM_assembly_BamA"/>
</dbReference>
<keyword evidence="4 9" id="KW-0732">Signal</keyword>
<feature type="domain" description="POTRA" evidence="10">
    <location>
        <begin position="277"/>
        <end position="356"/>
    </location>
</feature>
<evidence type="ECO:0000256" key="1">
    <source>
        <dbReference type="ARBA" id="ARBA00004370"/>
    </source>
</evidence>
<evidence type="ECO:0000259" key="10">
    <source>
        <dbReference type="PROSITE" id="PS51779"/>
    </source>
</evidence>
<dbReference type="PANTHER" id="PTHR12815">
    <property type="entry name" value="SORTING AND ASSEMBLY MACHINERY SAMM50 PROTEIN FAMILY MEMBER"/>
    <property type="match status" value="1"/>
</dbReference>
<dbReference type="Proteomes" id="UP000006362">
    <property type="component" value="Chromosome"/>
</dbReference>
<name>E8T384_THEA1</name>
<dbReference type="OrthoDB" id="9776356at2"/>